<keyword evidence="2" id="KW-1185">Reference proteome</keyword>
<dbReference type="AlphaFoldDB" id="A0A9P4MQJ8"/>
<organism evidence="1 2">
    <name type="scientific">Delitschia confertaspora ATCC 74209</name>
    <dbReference type="NCBI Taxonomy" id="1513339"/>
    <lineage>
        <taxon>Eukaryota</taxon>
        <taxon>Fungi</taxon>
        <taxon>Dikarya</taxon>
        <taxon>Ascomycota</taxon>
        <taxon>Pezizomycotina</taxon>
        <taxon>Dothideomycetes</taxon>
        <taxon>Pleosporomycetidae</taxon>
        <taxon>Pleosporales</taxon>
        <taxon>Delitschiaceae</taxon>
        <taxon>Delitschia</taxon>
    </lineage>
</organism>
<dbReference type="EMBL" id="ML994076">
    <property type="protein sequence ID" value="KAF2199431.1"/>
    <property type="molecule type" value="Genomic_DNA"/>
</dbReference>
<evidence type="ECO:0000313" key="1">
    <source>
        <dbReference type="EMBL" id="KAF2199431.1"/>
    </source>
</evidence>
<name>A0A9P4MQJ8_9PLEO</name>
<protein>
    <submittedName>
        <fullName evidence="1">Uncharacterized protein</fullName>
    </submittedName>
</protein>
<sequence length="77" mass="8713">MDGEVLRPFAAEIRRELDEFKALTHRMQQCLRVCEQQTTKAEQAAFAGDLEAALKIYDATKRSRDAAIAELKFALGR</sequence>
<accession>A0A9P4MQJ8</accession>
<reference evidence="1" key="1">
    <citation type="journal article" date="2020" name="Stud. Mycol.">
        <title>101 Dothideomycetes genomes: a test case for predicting lifestyles and emergence of pathogens.</title>
        <authorList>
            <person name="Haridas S."/>
            <person name="Albert R."/>
            <person name="Binder M."/>
            <person name="Bloem J."/>
            <person name="Labutti K."/>
            <person name="Salamov A."/>
            <person name="Andreopoulos B."/>
            <person name="Baker S."/>
            <person name="Barry K."/>
            <person name="Bills G."/>
            <person name="Bluhm B."/>
            <person name="Cannon C."/>
            <person name="Castanera R."/>
            <person name="Culley D."/>
            <person name="Daum C."/>
            <person name="Ezra D."/>
            <person name="Gonzalez J."/>
            <person name="Henrissat B."/>
            <person name="Kuo A."/>
            <person name="Liang C."/>
            <person name="Lipzen A."/>
            <person name="Lutzoni F."/>
            <person name="Magnuson J."/>
            <person name="Mondo S."/>
            <person name="Nolan M."/>
            <person name="Ohm R."/>
            <person name="Pangilinan J."/>
            <person name="Park H.-J."/>
            <person name="Ramirez L."/>
            <person name="Alfaro M."/>
            <person name="Sun H."/>
            <person name="Tritt A."/>
            <person name="Yoshinaga Y."/>
            <person name="Zwiers L.-H."/>
            <person name="Turgeon B."/>
            <person name="Goodwin S."/>
            <person name="Spatafora J."/>
            <person name="Crous P."/>
            <person name="Grigoriev I."/>
        </authorList>
    </citation>
    <scope>NUCLEOTIDE SEQUENCE</scope>
    <source>
        <strain evidence="1">ATCC 74209</strain>
    </source>
</reference>
<dbReference type="Proteomes" id="UP000799536">
    <property type="component" value="Unassembled WGS sequence"/>
</dbReference>
<gene>
    <name evidence="1" type="ORF">GQ43DRAFT_442487</name>
</gene>
<evidence type="ECO:0000313" key="2">
    <source>
        <dbReference type="Proteomes" id="UP000799536"/>
    </source>
</evidence>
<comment type="caution">
    <text evidence="1">The sequence shown here is derived from an EMBL/GenBank/DDBJ whole genome shotgun (WGS) entry which is preliminary data.</text>
</comment>
<proteinExistence type="predicted"/>